<feature type="domain" description="IFT52 GIFT" evidence="3">
    <location>
        <begin position="7"/>
        <end position="271"/>
    </location>
</feature>
<proteinExistence type="predicted"/>
<dbReference type="InterPro" id="IPR048643">
    <property type="entry name" value="Itf52_C"/>
</dbReference>
<dbReference type="PANTHER" id="PTHR12969:SF7">
    <property type="entry name" value="INTRAFLAGELLAR TRANSPORT PROTEIN 52 HOMOLOG"/>
    <property type="match status" value="1"/>
</dbReference>
<evidence type="ECO:0000259" key="3">
    <source>
        <dbReference type="Pfam" id="PF23355"/>
    </source>
</evidence>
<reference evidence="4" key="1">
    <citation type="submission" date="2021-07" db="EMBL/GenBank/DDBJ databases">
        <authorList>
            <person name="Catto M.A."/>
            <person name="Jacobson A."/>
            <person name="Kennedy G."/>
            <person name="Labadie P."/>
            <person name="Hunt B.G."/>
            <person name="Srinivasan R."/>
        </authorList>
    </citation>
    <scope>NUCLEOTIDE SEQUENCE</scope>
    <source>
        <strain evidence="4">PL_HMW_Pooled</strain>
        <tissue evidence="4">Head</tissue>
    </source>
</reference>
<feature type="domain" description="IFT52 central" evidence="2">
    <location>
        <begin position="287"/>
        <end position="368"/>
    </location>
</feature>
<dbReference type="InterPro" id="IPR055460">
    <property type="entry name" value="IFT52_central"/>
</dbReference>
<reference evidence="4" key="2">
    <citation type="journal article" date="2023" name="BMC Genomics">
        <title>Pest status, molecular evolution, and epigenetic factors derived from the genome assembly of Frankliniella fusca, a thysanopteran phytovirus vector.</title>
        <authorList>
            <person name="Catto M.A."/>
            <person name="Labadie P.E."/>
            <person name="Jacobson A.L."/>
            <person name="Kennedy G.G."/>
            <person name="Srinivasan R."/>
            <person name="Hunt B.G."/>
        </authorList>
    </citation>
    <scope>NUCLEOTIDE SEQUENCE</scope>
    <source>
        <strain evidence="4">PL_HMW_Pooled</strain>
    </source>
</reference>
<evidence type="ECO:0000313" key="5">
    <source>
        <dbReference type="Proteomes" id="UP001219518"/>
    </source>
</evidence>
<protein>
    <submittedName>
        <fullName evidence="4">Intraflagellar transport protein 52-like protein</fullName>
    </submittedName>
</protein>
<evidence type="ECO:0000313" key="4">
    <source>
        <dbReference type="EMBL" id="KAK3913447.1"/>
    </source>
</evidence>
<dbReference type="GO" id="GO:0005814">
    <property type="term" value="C:centriole"/>
    <property type="evidence" value="ECO:0007669"/>
    <property type="project" value="TreeGrafter"/>
</dbReference>
<dbReference type="InterPro" id="IPR039975">
    <property type="entry name" value="IFT52"/>
</dbReference>
<sequence length="451" mass="49651">MKDRSDTIVFNISKNEQFRLDDAYKTLHRKLKGSWRVVVNKDEINPEVIAGATLFVLPGPRQKFTEAEVETLKKYLDSGGSLLVLLGEGGEKSFNTNINFMLEEFGIMVNSDCVVRTHYYKYFHPKECLVSGGILNRGVTEAATRIGSAGPSRGASKNGLSQAANGVNEQSNLKFVYPFGATLSVAKPAVAVLSTGTVAFPLNRPICAFYTHQPTFTSSKPVERNGRLVVLGSGHFFADPYLEKEDNDKLRDAIFRFLTTDQVKLNAIDAEDPEIADYTPVPDISYLADCPRLCLQESAVDIPLDYTSLIGTRLFSLHTGGVADAVRAYETLGVKHEPLRLITPQFETPLPPLQAAVFPPSFRELPPPPLELFDLEEAFSSDRSRLAQVTNKCVVPGGTEDLADLEYYVRECGRILGVSGNENESAHSILHNVALTIADFKKSGQMIREVS</sequence>
<dbReference type="GO" id="GO:0060271">
    <property type="term" value="P:cilium assembly"/>
    <property type="evidence" value="ECO:0007669"/>
    <property type="project" value="TreeGrafter"/>
</dbReference>
<accession>A0AAE1LCU8</accession>
<evidence type="ECO:0000259" key="2">
    <source>
        <dbReference type="Pfam" id="PF23352"/>
    </source>
</evidence>
<dbReference type="Proteomes" id="UP001219518">
    <property type="component" value="Unassembled WGS sequence"/>
</dbReference>
<dbReference type="GO" id="GO:0030992">
    <property type="term" value="C:intraciliary transport particle B"/>
    <property type="evidence" value="ECO:0007669"/>
    <property type="project" value="TreeGrafter"/>
</dbReference>
<dbReference type="InterPro" id="IPR055458">
    <property type="entry name" value="IFT52_GIFT"/>
</dbReference>
<dbReference type="CDD" id="cd23683">
    <property type="entry name" value="IFT52_CTD"/>
    <property type="match status" value="1"/>
</dbReference>
<dbReference type="EMBL" id="JAHWGI010000322">
    <property type="protein sequence ID" value="KAK3913447.1"/>
    <property type="molecule type" value="Genomic_DNA"/>
</dbReference>
<dbReference type="GO" id="GO:0042073">
    <property type="term" value="P:intraciliary transport"/>
    <property type="evidence" value="ECO:0007669"/>
    <property type="project" value="TreeGrafter"/>
</dbReference>
<comment type="caution">
    <text evidence="4">The sequence shown here is derived from an EMBL/GenBank/DDBJ whole genome shotgun (WGS) entry which is preliminary data.</text>
</comment>
<gene>
    <name evidence="4" type="ORF">KUF71_022915</name>
</gene>
<dbReference type="PANTHER" id="PTHR12969">
    <property type="entry name" value="NGD5/OSM-6/IFT52"/>
    <property type="match status" value="1"/>
</dbReference>
<organism evidence="4 5">
    <name type="scientific">Frankliniella fusca</name>
    <dbReference type="NCBI Taxonomy" id="407009"/>
    <lineage>
        <taxon>Eukaryota</taxon>
        <taxon>Metazoa</taxon>
        <taxon>Ecdysozoa</taxon>
        <taxon>Arthropoda</taxon>
        <taxon>Hexapoda</taxon>
        <taxon>Insecta</taxon>
        <taxon>Pterygota</taxon>
        <taxon>Neoptera</taxon>
        <taxon>Paraneoptera</taxon>
        <taxon>Thysanoptera</taxon>
        <taxon>Terebrantia</taxon>
        <taxon>Thripoidea</taxon>
        <taxon>Thripidae</taxon>
        <taxon>Frankliniella</taxon>
    </lineage>
</organism>
<evidence type="ECO:0000259" key="1">
    <source>
        <dbReference type="Pfam" id="PF21178"/>
    </source>
</evidence>
<dbReference type="Gene3D" id="6.10.250.2800">
    <property type="match status" value="1"/>
</dbReference>
<keyword evidence="5" id="KW-1185">Reference proteome</keyword>
<dbReference type="Pfam" id="PF21178">
    <property type="entry name" value="Itf52_C"/>
    <property type="match status" value="1"/>
</dbReference>
<dbReference type="GO" id="GO:0005929">
    <property type="term" value="C:cilium"/>
    <property type="evidence" value="ECO:0007669"/>
    <property type="project" value="TreeGrafter"/>
</dbReference>
<name>A0AAE1LCU8_9NEOP</name>
<dbReference type="Pfam" id="PF23355">
    <property type="entry name" value="IFT52_GIFT"/>
    <property type="match status" value="1"/>
</dbReference>
<dbReference type="AlphaFoldDB" id="A0AAE1LCU8"/>
<feature type="domain" description="Intraflagellar transport protein 52 C-terminal" evidence="1">
    <location>
        <begin position="379"/>
        <end position="433"/>
    </location>
</feature>
<dbReference type="Pfam" id="PF23352">
    <property type="entry name" value="IFT52_central"/>
    <property type="match status" value="1"/>
</dbReference>